<feature type="domain" description="Glycosyltransferase 2-like" evidence="1">
    <location>
        <begin position="3"/>
        <end position="133"/>
    </location>
</feature>
<dbReference type="RefSeq" id="WP_167917280.1">
    <property type="nucleotide sequence ID" value="NZ_JAAVJS010000006.1"/>
</dbReference>
<evidence type="ECO:0000313" key="3">
    <source>
        <dbReference type="Proteomes" id="UP000760545"/>
    </source>
</evidence>
<organism evidence="2 3">
    <name type="scientific">Tamlana crocina</name>
    <dbReference type="NCBI Taxonomy" id="393006"/>
    <lineage>
        <taxon>Bacteria</taxon>
        <taxon>Pseudomonadati</taxon>
        <taxon>Bacteroidota</taxon>
        <taxon>Flavobacteriia</taxon>
        <taxon>Flavobacteriales</taxon>
        <taxon>Flavobacteriaceae</taxon>
        <taxon>Tamlana</taxon>
    </lineage>
</organism>
<dbReference type="InterPro" id="IPR029044">
    <property type="entry name" value="Nucleotide-diphossugar_trans"/>
</dbReference>
<protein>
    <submittedName>
        <fullName evidence="2">Glycosyltransferase</fullName>
    </submittedName>
</protein>
<gene>
    <name evidence="2" type="ORF">HC176_06015</name>
</gene>
<keyword evidence="3" id="KW-1185">Reference proteome</keyword>
<name>A0ABX1D9L9_9FLAO</name>
<proteinExistence type="predicted"/>
<dbReference type="Proteomes" id="UP000760545">
    <property type="component" value="Unassembled WGS sequence"/>
</dbReference>
<reference evidence="2 3" key="1">
    <citation type="submission" date="2020-03" db="EMBL/GenBank/DDBJ databases">
        <title>Tamlana sp. nov, isolated from XXX.</title>
        <authorList>
            <person name="Cao W.R."/>
        </authorList>
    </citation>
    <scope>NUCLEOTIDE SEQUENCE [LARGE SCALE GENOMIC DNA]</scope>
    <source>
        <strain evidence="2 3">HST1-43</strain>
    </source>
</reference>
<comment type="caution">
    <text evidence="2">The sequence shown here is derived from an EMBL/GenBank/DDBJ whole genome shotgun (WGS) entry which is preliminary data.</text>
</comment>
<dbReference type="Gene3D" id="3.90.550.10">
    <property type="entry name" value="Spore Coat Polysaccharide Biosynthesis Protein SpsA, Chain A"/>
    <property type="match status" value="1"/>
</dbReference>
<dbReference type="InterPro" id="IPR001173">
    <property type="entry name" value="Glyco_trans_2-like"/>
</dbReference>
<evidence type="ECO:0000313" key="2">
    <source>
        <dbReference type="EMBL" id="NJX15041.1"/>
    </source>
</evidence>
<dbReference type="EMBL" id="JAAVJS010000006">
    <property type="protein sequence ID" value="NJX15041.1"/>
    <property type="molecule type" value="Genomic_DNA"/>
</dbReference>
<dbReference type="PANTHER" id="PTHR22916:SF3">
    <property type="entry name" value="UDP-GLCNAC:BETAGAL BETA-1,3-N-ACETYLGLUCOSAMINYLTRANSFERASE-LIKE PROTEIN 1"/>
    <property type="match status" value="1"/>
</dbReference>
<dbReference type="PANTHER" id="PTHR22916">
    <property type="entry name" value="GLYCOSYLTRANSFERASE"/>
    <property type="match status" value="1"/>
</dbReference>
<evidence type="ECO:0000259" key="1">
    <source>
        <dbReference type="Pfam" id="PF00535"/>
    </source>
</evidence>
<sequence length="314" mass="36596">MISIITPIYNRSNLIEETLKSIKSQNYTDWECIIVDDGSTDNTVEVLKAITENDKRFQILVRPMSMPKGPSTCRNLGVKRAKGKYLQFFDSDDIMHPDHLKLKVKAIKDNDSVVCKLVEFSGDFRGIDHYKNSFDIRIPENVFEAFVTGEFPMMMVAPMWKKDVLSPFLPMREDLHILEDHELYARALFSIKKIAVVNKDLIYYRIGENSSTNKFYGNVAYGLDSYFEAKRTVLSLSKTKTVRLSILKMTLGFFRMALAERDFKSADACLRFIEAEKLIYNLELRLKMLRIYFFYIIFRVIKKGDTKFKPLFKL</sequence>
<dbReference type="Pfam" id="PF00535">
    <property type="entry name" value="Glycos_transf_2"/>
    <property type="match status" value="1"/>
</dbReference>
<accession>A0ABX1D9L9</accession>
<dbReference type="SUPFAM" id="SSF53448">
    <property type="entry name" value="Nucleotide-diphospho-sugar transferases"/>
    <property type="match status" value="1"/>
</dbReference>